<proteinExistence type="predicted"/>
<dbReference type="PANTHER" id="PTHR37941">
    <property type="entry name" value="FUMARASE E-RELATED"/>
    <property type="match status" value="1"/>
</dbReference>
<dbReference type="STRING" id="1249933.SAMN04489797_3109"/>
<evidence type="ECO:0000313" key="2">
    <source>
        <dbReference type="Proteomes" id="UP000198963"/>
    </source>
</evidence>
<evidence type="ECO:0000313" key="1">
    <source>
        <dbReference type="EMBL" id="SDT04664.1"/>
    </source>
</evidence>
<reference evidence="1 2" key="1">
    <citation type="submission" date="2016-10" db="EMBL/GenBank/DDBJ databases">
        <authorList>
            <person name="Varghese N."/>
            <person name="Submissions S."/>
        </authorList>
    </citation>
    <scope>NUCLEOTIDE SEQUENCE [LARGE SCALE GENOMIC DNA]</scope>
    <source>
        <strain evidence="1 2">RHA_55</strain>
    </source>
</reference>
<dbReference type="SUPFAM" id="SSF158668">
    <property type="entry name" value="MtlR-like"/>
    <property type="match status" value="1"/>
</dbReference>
<dbReference type="PANTHER" id="PTHR37941:SF1">
    <property type="entry name" value="FUMARASE E-RELATED"/>
    <property type="match status" value="1"/>
</dbReference>
<dbReference type="GO" id="GO:0045892">
    <property type="term" value="P:negative regulation of DNA-templated transcription"/>
    <property type="evidence" value="ECO:0007669"/>
    <property type="project" value="TreeGrafter"/>
</dbReference>
<gene>
    <name evidence="1" type="ORF">SAMN04489797_3109</name>
</gene>
<dbReference type="InterPro" id="IPR007761">
    <property type="entry name" value="MtlR-like"/>
</dbReference>
<dbReference type="RefSeq" id="WP_092447544.1">
    <property type="nucleotide sequence ID" value="NZ_LT629774.1"/>
</dbReference>
<dbReference type="InterPro" id="IPR038026">
    <property type="entry name" value="MtlR-like_sf"/>
</dbReference>
<dbReference type="EMBL" id="LT629774">
    <property type="protein sequence ID" value="SDT04664.1"/>
    <property type="molecule type" value="Genomic_DNA"/>
</dbReference>
<evidence type="ECO:0008006" key="3">
    <source>
        <dbReference type="Google" id="ProtNLM"/>
    </source>
</evidence>
<accession>A0A1H1X5U7</accession>
<dbReference type="Proteomes" id="UP000198963">
    <property type="component" value="Chromosome I"/>
</dbReference>
<keyword evidence="2" id="KW-1185">Reference proteome</keyword>
<name>A0A1H1X5U7_9FLAO</name>
<dbReference type="Gene3D" id="1.20.120.330">
    <property type="entry name" value="Nucleotidyltransferases domain 2"/>
    <property type="match status" value="1"/>
</dbReference>
<sequence length="224" mass="25859">MGKTIPIYDYPEFNETFNELFDKLLNESGRGAILIGTSYVEENLEKFILKILPNTQKKYTSRLLNYPGPLSSFSAKLELSYAFRLIPEDTYNALNNLRKFRNEAAHSSKDFYLSKIDIDKVFNLGEGWRTMINESSASMMLKMKTESLKISLSEIDGMDEEKINESISSKFQEKESIEILEKQWPHWKLILGLSLICGMLRFYSDETMEKLGESKTWSGIKNNA</sequence>
<protein>
    <recommendedName>
        <fullName evidence="3">Mannitol repressor</fullName>
    </recommendedName>
</protein>
<dbReference type="AlphaFoldDB" id="A0A1H1X5U7"/>
<organism evidence="1 2">
    <name type="scientific">Winogradskyella sediminis</name>
    <dbReference type="NCBI Taxonomy" id="1382466"/>
    <lineage>
        <taxon>Bacteria</taxon>
        <taxon>Pseudomonadati</taxon>
        <taxon>Bacteroidota</taxon>
        <taxon>Flavobacteriia</taxon>
        <taxon>Flavobacteriales</taxon>
        <taxon>Flavobacteriaceae</taxon>
        <taxon>Winogradskyella</taxon>
    </lineage>
</organism>